<feature type="domain" description="N-acetyltransferase" evidence="2">
    <location>
        <begin position="4"/>
        <end position="141"/>
    </location>
</feature>
<dbReference type="SUPFAM" id="SSF55729">
    <property type="entry name" value="Acyl-CoA N-acyltransferases (Nat)"/>
    <property type="match status" value="3"/>
</dbReference>
<dbReference type="Pfam" id="PF18014">
    <property type="entry name" value="Acetyltransf_18"/>
    <property type="match status" value="1"/>
</dbReference>
<feature type="transmembrane region" description="Helical" evidence="1">
    <location>
        <begin position="607"/>
        <end position="627"/>
    </location>
</feature>
<name>A0A9J2Q6V3_ASCLU</name>
<evidence type="ECO:0000259" key="2">
    <source>
        <dbReference type="PROSITE" id="PS51186"/>
    </source>
</evidence>
<dbReference type="PANTHER" id="PTHR47237">
    <property type="entry name" value="SLL0310 PROTEIN"/>
    <property type="match status" value="1"/>
</dbReference>
<dbReference type="InterPro" id="IPR052729">
    <property type="entry name" value="Acyl/Acetyltrans_Enzymes"/>
</dbReference>
<dbReference type="WBParaSite" id="ALUE_0001725901-mRNA-1">
    <property type="protein sequence ID" value="ALUE_0001725901-mRNA-1"/>
    <property type="gene ID" value="ALUE_0001725901"/>
</dbReference>
<sequence length="816" mass="90587">MDDIVFVAGKKKDFIDAVNESANSEGWAMSYEDYDAYLMWLGPDKFHHAVAKTKAGEFVGCCMCLNMDDMAFVALYYVRPQYRGKGIGQRLFKTVLPPALAEEKNVGLHAAPKMSSVYDNVLGFNKYTTWKSDVILLQDIDFAKLGEVLREQQYSVKDVSEVPIDELVAYDQTVYKSKREAFVQNFIARRKDAKCKVIFDKQGAIIGYGCAHSLSNGLPTLCPVIFDKQGAIIGYGCAHSLSNGLPTLCPVYCDKDDAFLALLSELLSCYSEELKKNNCVDLRPPSIKTARISTMLEGIAKVVKVIFDKQGAIIGYGCAHSLSNGLPTLCPIYCDKDDAFLALLSELLSCYSEELKKNNCVDLRPPSIKTARISAMLEGIAKVVKKADNSPQFTKFIPEHDALKGLMEEIVYIEGTNDDFHILVELANKYEGWMHSLSDYSVLKKALGDNVLLMVAKNTGGEFIGSCMSLVSGGIAFVGYYFVIPEYRGKGIGRRLFDSILTESMKTMNIGLHSASNREDNCGNMVTITSTIVIDDESSLLWNHHALKGLMEEIVYIEGTNDDFHILVELANKYEGWMHSLSDYSVLKKALGDNVLLMVAKNRGGEFIGSCMSLVSDGIAFVGYYFVIPEYRGKGIGRRLFDSILTESMKTMNIGLHSGRLHYLSQTFFSLLVQEQITPKKCVCSGMGDNIEVKKADEVTFSELCDYDDSITNSRREDFIRFTAVFREDAICKVIINENEKIVGFGRIRQSFNGSLIIGPIYCDSDANFIALFKSLIESYSKNISTSTNITMRSPSIKTAQIASLLCGAAEIMEVC</sequence>
<keyword evidence="3" id="KW-1185">Reference proteome</keyword>
<dbReference type="GO" id="GO:0016747">
    <property type="term" value="F:acyltransferase activity, transferring groups other than amino-acyl groups"/>
    <property type="evidence" value="ECO:0007669"/>
    <property type="project" value="InterPro"/>
</dbReference>
<evidence type="ECO:0000313" key="3">
    <source>
        <dbReference type="Proteomes" id="UP000036681"/>
    </source>
</evidence>
<dbReference type="Gene3D" id="3.40.630.90">
    <property type="match status" value="1"/>
</dbReference>
<dbReference type="PANTHER" id="PTHR47237:SF1">
    <property type="entry name" value="SLL0310 PROTEIN"/>
    <property type="match status" value="1"/>
</dbReference>
<dbReference type="CDD" id="cd04301">
    <property type="entry name" value="NAT_SF"/>
    <property type="match status" value="3"/>
</dbReference>
<feature type="transmembrane region" description="Helical" evidence="1">
    <location>
        <begin position="463"/>
        <end position="484"/>
    </location>
</feature>
<feature type="domain" description="N-acetyltransferase" evidence="2">
    <location>
        <begin position="554"/>
        <end position="708"/>
    </location>
</feature>
<dbReference type="Gene3D" id="3.40.630.30">
    <property type="match status" value="3"/>
</dbReference>
<dbReference type="Pfam" id="PF00583">
    <property type="entry name" value="Acetyltransf_1"/>
    <property type="match status" value="3"/>
</dbReference>
<accession>A0A9J2Q6V3</accession>
<keyword evidence="1" id="KW-1133">Transmembrane helix</keyword>
<reference evidence="4" key="1">
    <citation type="submission" date="2023-03" db="UniProtKB">
        <authorList>
            <consortium name="WormBaseParasite"/>
        </authorList>
    </citation>
    <scope>IDENTIFICATION</scope>
</reference>
<feature type="domain" description="N-acetyltransferase" evidence="2">
    <location>
        <begin position="410"/>
        <end position="547"/>
    </location>
</feature>
<dbReference type="AlphaFoldDB" id="A0A9J2Q6V3"/>
<keyword evidence="1" id="KW-0812">Transmembrane</keyword>
<dbReference type="InterPro" id="IPR000182">
    <property type="entry name" value="GNAT_dom"/>
</dbReference>
<proteinExistence type="predicted"/>
<organism evidence="3 4">
    <name type="scientific">Ascaris lumbricoides</name>
    <name type="common">Giant roundworm</name>
    <dbReference type="NCBI Taxonomy" id="6252"/>
    <lineage>
        <taxon>Eukaryota</taxon>
        <taxon>Metazoa</taxon>
        <taxon>Ecdysozoa</taxon>
        <taxon>Nematoda</taxon>
        <taxon>Chromadorea</taxon>
        <taxon>Rhabditida</taxon>
        <taxon>Spirurina</taxon>
        <taxon>Ascaridomorpha</taxon>
        <taxon>Ascaridoidea</taxon>
        <taxon>Ascarididae</taxon>
        <taxon>Ascaris</taxon>
    </lineage>
</organism>
<dbReference type="PROSITE" id="PS51186">
    <property type="entry name" value="GNAT"/>
    <property type="match status" value="3"/>
</dbReference>
<keyword evidence="1" id="KW-0472">Membrane</keyword>
<evidence type="ECO:0000256" key="1">
    <source>
        <dbReference type="SAM" id="Phobius"/>
    </source>
</evidence>
<evidence type="ECO:0000313" key="4">
    <source>
        <dbReference type="WBParaSite" id="ALUE_0001725901-mRNA-1"/>
    </source>
</evidence>
<protein>
    <submittedName>
        <fullName evidence="4">N-acetyltransferase domain-containing protein</fullName>
    </submittedName>
</protein>
<dbReference type="InterPro" id="IPR016181">
    <property type="entry name" value="Acyl_CoA_acyltransferase"/>
</dbReference>
<dbReference type="Proteomes" id="UP000036681">
    <property type="component" value="Unplaced"/>
</dbReference>
<dbReference type="InterPro" id="IPR041496">
    <property type="entry name" value="YitH/HolE_GNAT"/>
</dbReference>